<keyword evidence="2" id="KW-0378">Hydrolase</keyword>
<protein>
    <submittedName>
        <fullName evidence="2">Thiamine-triphosphatase</fullName>
        <ecNumber evidence="2">3.6.1.28</ecNumber>
    </submittedName>
</protein>
<dbReference type="GO" id="GO:0042357">
    <property type="term" value="P:thiamine diphosphate metabolic process"/>
    <property type="evidence" value="ECO:0007669"/>
    <property type="project" value="TreeGrafter"/>
</dbReference>
<dbReference type="Gene3D" id="2.40.320.10">
    <property type="entry name" value="Hypothetical Protein Pfu-838710-001"/>
    <property type="match status" value="1"/>
</dbReference>
<sequence length="254" mass="29035">MKSEAIPATTSSTIEIEEKFVVPHDIEKRLMQWGFERQQCVEMTDWYFDTSSLQLLQKNMWLRCRQPEIHGDADDISQWQIKIGQQSKRNSRNDLGTPLMTVYVELEGISALEKAASCLSPPDIAAHGEGCFIDDNSEMFRNHTIPKIPNNMLSSQLLPFARIYTRRTSWTFLDVAVDLDETDFGHAVGEVEMVVEDETRVEAARTQVREWVAKLQDPAADTVEQAVAKGKLEYYLYHFRPNVYELCLQSGVLG</sequence>
<dbReference type="Proteomes" id="UP000198406">
    <property type="component" value="Unassembled WGS sequence"/>
</dbReference>
<evidence type="ECO:0000313" key="3">
    <source>
        <dbReference type="Proteomes" id="UP000198406"/>
    </source>
</evidence>
<dbReference type="PROSITE" id="PS51707">
    <property type="entry name" value="CYTH"/>
    <property type="match status" value="1"/>
</dbReference>
<dbReference type="InterPro" id="IPR033469">
    <property type="entry name" value="CYTH-like_dom_sf"/>
</dbReference>
<dbReference type="InterPro" id="IPR023577">
    <property type="entry name" value="CYTH_domain"/>
</dbReference>
<dbReference type="GO" id="GO:0000287">
    <property type="term" value="F:magnesium ion binding"/>
    <property type="evidence" value="ECO:0007669"/>
    <property type="project" value="TreeGrafter"/>
</dbReference>
<gene>
    <name evidence="2" type="ORF">FisN_3Hh610</name>
</gene>
<dbReference type="SUPFAM" id="SSF55154">
    <property type="entry name" value="CYTH-like phosphatases"/>
    <property type="match status" value="1"/>
</dbReference>
<accession>A0A1Z5K2P8</accession>
<dbReference type="EMBL" id="BDSP01000150">
    <property type="protein sequence ID" value="GAX20540.1"/>
    <property type="molecule type" value="Genomic_DNA"/>
</dbReference>
<dbReference type="InParanoid" id="A0A1Z5K2P8"/>
<keyword evidence="3" id="KW-1185">Reference proteome</keyword>
<evidence type="ECO:0000313" key="2">
    <source>
        <dbReference type="EMBL" id="GAX20540.1"/>
    </source>
</evidence>
<dbReference type="SMART" id="SM01118">
    <property type="entry name" value="CYTH"/>
    <property type="match status" value="1"/>
</dbReference>
<comment type="caution">
    <text evidence="2">The sequence shown here is derived from an EMBL/GenBank/DDBJ whole genome shotgun (WGS) entry which is preliminary data.</text>
</comment>
<dbReference type="PANTHER" id="PTHR14586">
    <property type="entry name" value="THIAMINE-TRIPHOSPHATASE"/>
    <property type="match status" value="1"/>
</dbReference>
<evidence type="ECO:0000259" key="1">
    <source>
        <dbReference type="PROSITE" id="PS51707"/>
    </source>
</evidence>
<dbReference type="EC" id="3.6.1.28" evidence="2"/>
<dbReference type="InterPro" id="IPR039582">
    <property type="entry name" value="THTPA"/>
</dbReference>
<name>A0A1Z5K2P8_FISSO</name>
<feature type="domain" description="CYTH" evidence="1">
    <location>
        <begin position="13"/>
        <end position="237"/>
    </location>
</feature>
<organism evidence="2 3">
    <name type="scientific">Fistulifera solaris</name>
    <name type="common">Oleaginous diatom</name>
    <dbReference type="NCBI Taxonomy" id="1519565"/>
    <lineage>
        <taxon>Eukaryota</taxon>
        <taxon>Sar</taxon>
        <taxon>Stramenopiles</taxon>
        <taxon>Ochrophyta</taxon>
        <taxon>Bacillariophyta</taxon>
        <taxon>Bacillariophyceae</taxon>
        <taxon>Bacillariophycidae</taxon>
        <taxon>Naviculales</taxon>
        <taxon>Naviculaceae</taxon>
        <taxon>Fistulifera</taxon>
    </lineage>
</organism>
<dbReference type="GO" id="GO:0050333">
    <property type="term" value="F:thiamine triphosphate phosphatase activity"/>
    <property type="evidence" value="ECO:0007669"/>
    <property type="project" value="UniProtKB-EC"/>
</dbReference>
<proteinExistence type="predicted"/>
<dbReference type="PANTHER" id="PTHR14586:SF1">
    <property type="entry name" value="THIAMINE-TRIPHOSPHATASE"/>
    <property type="match status" value="1"/>
</dbReference>
<dbReference type="Pfam" id="PF01928">
    <property type="entry name" value="CYTH"/>
    <property type="match status" value="1"/>
</dbReference>
<reference evidence="2 3" key="1">
    <citation type="journal article" date="2015" name="Plant Cell">
        <title>Oil accumulation by the oleaginous diatom Fistulifera solaris as revealed by the genome and transcriptome.</title>
        <authorList>
            <person name="Tanaka T."/>
            <person name="Maeda Y."/>
            <person name="Veluchamy A."/>
            <person name="Tanaka M."/>
            <person name="Abida H."/>
            <person name="Marechal E."/>
            <person name="Bowler C."/>
            <person name="Muto M."/>
            <person name="Sunaga Y."/>
            <person name="Tanaka M."/>
            <person name="Yoshino T."/>
            <person name="Taniguchi T."/>
            <person name="Fukuda Y."/>
            <person name="Nemoto M."/>
            <person name="Matsumoto M."/>
            <person name="Wong P.S."/>
            <person name="Aburatani S."/>
            <person name="Fujibuchi W."/>
        </authorList>
    </citation>
    <scope>NUCLEOTIDE SEQUENCE [LARGE SCALE GENOMIC DNA]</scope>
    <source>
        <strain evidence="2 3">JPCC DA0580</strain>
    </source>
</reference>
<dbReference type="AlphaFoldDB" id="A0A1Z5K2P8"/>
<dbReference type="OrthoDB" id="442176at2759"/>